<proteinExistence type="predicted"/>
<dbReference type="Proteomes" id="UP001232148">
    <property type="component" value="Unassembled WGS sequence"/>
</dbReference>
<comment type="caution">
    <text evidence="2">The sequence shown here is derived from an EMBL/GenBank/DDBJ whole genome shotgun (WGS) entry which is preliminary data.</text>
</comment>
<gene>
    <name evidence="2" type="ORF">LX32DRAFT_13791</name>
</gene>
<accession>A0AAD9LY52</accession>
<dbReference type="AlphaFoldDB" id="A0AAD9LY52"/>
<keyword evidence="1" id="KW-1133">Transmembrane helix</keyword>
<keyword evidence="1" id="KW-0472">Membrane</keyword>
<evidence type="ECO:0000313" key="2">
    <source>
        <dbReference type="EMBL" id="KAK2026711.1"/>
    </source>
</evidence>
<reference evidence="2" key="1">
    <citation type="submission" date="2021-06" db="EMBL/GenBank/DDBJ databases">
        <title>Comparative genomics, transcriptomics and evolutionary studies reveal genomic signatures of adaptation to plant cell wall in hemibiotrophic fungi.</title>
        <authorList>
            <consortium name="DOE Joint Genome Institute"/>
            <person name="Baroncelli R."/>
            <person name="Diaz J.F."/>
            <person name="Benocci T."/>
            <person name="Peng M."/>
            <person name="Battaglia E."/>
            <person name="Haridas S."/>
            <person name="Andreopoulos W."/>
            <person name="Labutti K."/>
            <person name="Pangilinan J."/>
            <person name="Floch G.L."/>
            <person name="Makela M.R."/>
            <person name="Henrissat B."/>
            <person name="Grigoriev I.V."/>
            <person name="Crouch J.A."/>
            <person name="De Vries R.P."/>
            <person name="Sukno S.A."/>
            <person name="Thon M.R."/>
        </authorList>
    </citation>
    <scope>NUCLEOTIDE SEQUENCE</scope>
    <source>
        <strain evidence="2">MAFF235873</strain>
    </source>
</reference>
<organism evidence="2 3">
    <name type="scientific">Colletotrichum zoysiae</name>
    <dbReference type="NCBI Taxonomy" id="1216348"/>
    <lineage>
        <taxon>Eukaryota</taxon>
        <taxon>Fungi</taxon>
        <taxon>Dikarya</taxon>
        <taxon>Ascomycota</taxon>
        <taxon>Pezizomycotina</taxon>
        <taxon>Sordariomycetes</taxon>
        <taxon>Hypocreomycetidae</taxon>
        <taxon>Glomerellales</taxon>
        <taxon>Glomerellaceae</taxon>
        <taxon>Colletotrichum</taxon>
        <taxon>Colletotrichum graminicola species complex</taxon>
    </lineage>
</organism>
<keyword evidence="1" id="KW-0812">Transmembrane</keyword>
<dbReference type="EMBL" id="MU842909">
    <property type="protein sequence ID" value="KAK2026711.1"/>
    <property type="molecule type" value="Genomic_DNA"/>
</dbReference>
<sequence>MERKKRRVHTIRCDNEATGGICESNHASLRCMFVFPLLVLYCNYAVFVYWAALLPSRATGDE</sequence>
<protein>
    <submittedName>
        <fullName evidence="2">Uncharacterized protein</fullName>
    </submittedName>
</protein>
<keyword evidence="3" id="KW-1185">Reference proteome</keyword>
<evidence type="ECO:0000313" key="3">
    <source>
        <dbReference type="Proteomes" id="UP001232148"/>
    </source>
</evidence>
<name>A0AAD9LY52_9PEZI</name>
<evidence type="ECO:0000256" key="1">
    <source>
        <dbReference type="SAM" id="Phobius"/>
    </source>
</evidence>
<feature type="transmembrane region" description="Helical" evidence="1">
    <location>
        <begin position="33"/>
        <end position="52"/>
    </location>
</feature>